<dbReference type="InterPro" id="IPR010920">
    <property type="entry name" value="LSM_dom_sf"/>
</dbReference>
<feature type="transmembrane region" description="Helical" evidence="7">
    <location>
        <begin position="62"/>
        <end position="79"/>
    </location>
</feature>
<evidence type="ECO:0000313" key="10">
    <source>
        <dbReference type="Proteomes" id="UP000035368"/>
    </source>
</evidence>
<dbReference type="OrthoDB" id="4638917at2"/>
<evidence type="ECO:0000256" key="6">
    <source>
        <dbReference type="SAM" id="MobiDB-lite"/>
    </source>
</evidence>
<keyword evidence="3 7" id="KW-0812">Transmembrane</keyword>
<feature type="region of interest" description="Disordered" evidence="6">
    <location>
        <begin position="401"/>
        <end position="494"/>
    </location>
</feature>
<dbReference type="RefSeq" id="WP_047241118.1">
    <property type="nucleotide sequence ID" value="NZ_CP011541.1"/>
</dbReference>
<evidence type="ECO:0000256" key="5">
    <source>
        <dbReference type="ARBA" id="ARBA00023136"/>
    </source>
</evidence>
<sequence>MPIGYILELIKQWIITHGIFLGLLVIVGFLIPRVGRRIIDGASRTVEDGTEAAKGRKAITGAMVYIAEAVAYTALVIAAMRNLGINLAAAAIPATVVSAAVGFGSQKIIGDLLGGFFIITEKQYGVGDWVKFYGSAATVEGDVVDMTLRATTIRTINGEEITVPNGEARMCVNASARWARAVIAIPVPITAGSSVAEINARTLAAAEDALLDPELKQHVRSDITFQAATAVTPPTAMGLPWTATMRLLIDVAPGKQWLVERAVRAAVLDEWWEDYGKRASSSPLATEAVTQKMSELLDTQEFRPISAAALVGTGSDVASAAESEALANAAENVDVPRTQVMQEIVEREDDDVPKPHRGQGIWTLGGRVRPSTTVLFLALFGLLLLGSMTLSGGERSDAGWLAPKSPVTAPPEPSLPAPVQPVVPTQQPAPVTSESAPTLTSEVTPTLSTSLPSSARGVRATETDDPVEETTATSAEAPTTEPSVVERATETPTM</sequence>
<dbReference type="GO" id="GO:0005886">
    <property type="term" value="C:plasma membrane"/>
    <property type="evidence" value="ECO:0007669"/>
    <property type="project" value="UniProtKB-SubCell"/>
</dbReference>
<dbReference type="EMBL" id="CP011541">
    <property type="protein sequence ID" value="AKK04247.1"/>
    <property type="molecule type" value="Genomic_DNA"/>
</dbReference>
<evidence type="ECO:0000259" key="8">
    <source>
        <dbReference type="Pfam" id="PF00924"/>
    </source>
</evidence>
<feature type="compositionally biased region" description="Low complexity" evidence="6">
    <location>
        <begin position="469"/>
        <end position="483"/>
    </location>
</feature>
<keyword evidence="5 7" id="KW-0472">Membrane</keyword>
<feature type="compositionally biased region" description="Low complexity" evidence="6">
    <location>
        <begin position="422"/>
        <end position="454"/>
    </location>
</feature>
<dbReference type="SUPFAM" id="SSF50182">
    <property type="entry name" value="Sm-like ribonucleoproteins"/>
    <property type="match status" value="1"/>
</dbReference>
<evidence type="ECO:0000256" key="4">
    <source>
        <dbReference type="ARBA" id="ARBA00022989"/>
    </source>
</evidence>
<dbReference type="Gene3D" id="1.10.287.1260">
    <property type="match status" value="1"/>
</dbReference>
<name>A0A0G3GZK9_9CORY</name>
<reference evidence="9 10" key="1">
    <citation type="submission" date="2015-05" db="EMBL/GenBank/DDBJ databases">
        <title>Complete genome sequence of Corynebacterium epidermidicanis DSM 45586, isolated from the skin of a dog suffering from pruritus.</title>
        <authorList>
            <person name="Ruckert C."/>
            <person name="Albersmeier A."/>
            <person name="Winkler A."/>
            <person name="Tauch A."/>
        </authorList>
    </citation>
    <scope>NUCLEOTIDE SEQUENCE [LARGE SCALE GENOMIC DNA]</scope>
    <source>
        <strain evidence="9 10">DSM 45586</strain>
    </source>
</reference>
<organism evidence="9 10">
    <name type="scientific">Corynebacterium epidermidicanis</name>
    <dbReference type="NCBI Taxonomy" id="1050174"/>
    <lineage>
        <taxon>Bacteria</taxon>
        <taxon>Bacillati</taxon>
        <taxon>Actinomycetota</taxon>
        <taxon>Actinomycetes</taxon>
        <taxon>Mycobacteriales</taxon>
        <taxon>Corynebacteriaceae</taxon>
        <taxon>Corynebacterium</taxon>
    </lineage>
</organism>
<gene>
    <name evidence="9" type="primary">mscS</name>
    <name evidence="9" type="ORF">CEPID_12120</name>
</gene>
<dbReference type="GO" id="GO:0008381">
    <property type="term" value="F:mechanosensitive monoatomic ion channel activity"/>
    <property type="evidence" value="ECO:0007669"/>
    <property type="project" value="InterPro"/>
</dbReference>
<protein>
    <submittedName>
        <fullName evidence="9">Small-conductance mechanosensitive channel</fullName>
    </submittedName>
</protein>
<evidence type="ECO:0000256" key="2">
    <source>
        <dbReference type="ARBA" id="ARBA00022475"/>
    </source>
</evidence>
<dbReference type="PATRIC" id="fig|1050174.4.peg.2448"/>
<evidence type="ECO:0000256" key="7">
    <source>
        <dbReference type="SAM" id="Phobius"/>
    </source>
</evidence>
<dbReference type="PANTHER" id="PTHR30460:SF0">
    <property type="entry name" value="MODERATE CONDUCTANCE MECHANOSENSITIVE CHANNEL YBIO"/>
    <property type="match status" value="1"/>
</dbReference>
<dbReference type="KEGG" id="cei:CEPID_12120"/>
<dbReference type="InterPro" id="IPR023408">
    <property type="entry name" value="MscS_beta-dom_sf"/>
</dbReference>
<keyword evidence="10" id="KW-1185">Reference proteome</keyword>
<keyword evidence="4 7" id="KW-1133">Transmembrane helix</keyword>
<evidence type="ECO:0000256" key="1">
    <source>
        <dbReference type="ARBA" id="ARBA00004236"/>
    </source>
</evidence>
<feature type="compositionally biased region" description="Pro residues" evidence="6">
    <location>
        <begin position="408"/>
        <end position="421"/>
    </location>
</feature>
<evidence type="ECO:0000256" key="3">
    <source>
        <dbReference type="ARBA" id="ARBA00022692"/>
    </source>
</evidence>
<proteinExistence type="predicted"/>
<feature type="transmembrane region" description="Helical" evidence="7">
    <location>
        <begin position="85"/>
        <end position="103"/>
    </location>
</feature>
<dbReference type="InterPro" id="IPR006685">
    <property type="entry name" value="MscS_channel_2nd"/>
</dbReference>
<dbReference type="Pfam" id="PF00924">
    <property type="entry name" value="MS_channel_2nd"/>
    <property type="match status" value="1"/>
</dbReference>
<feature type="transmembrane region" description="Helical" evidence="7">
    <location>
        <begin position="12"/>
        <end position="31"/>
    </location>
</feature>
<dbReference type="Gene3D" id="2.30.30.60">
    <property type="match status" value="1"/>
</dbReference>
<dbReference type="STRING" id="1050174.CEPID_12120"/>
<dbReference type="PANTHER" id="PTHR30460">
    <property type="entry name" value="MODERATE CONDUCTANCE MECHANOSENSITIVE CHANNEL YBIO"/>
    <property type="match status" value="1"/>
</dbReference>
<feature type="domain" description="Mechanosensitive ion channel MscS" evidence="8">
    <location>
        <begin position="108"/>
        <end position="167"/>
    </location>
</feature>
<accession>A0A0G3GZK9</accession>
<dbReference type="Proteomes" id="UP000035368">
    <property type="component" value="Chromosome"/>
</dbReference>
<comment type="subcellular location">
    <subcellularLocation>
        <location evidence="1">Cell membrane</location>
    </subcellularLocation>
</comment>
<dbReference type="AlphaFoldDB" id="A0A0G3GZK9"/>
<keyword evidence="2" id="KW-1003">Cell membrane</keyword>
<dbReference type="InterPro" id="IPR045276">
    <property type="entry name" value="YbiO_bact"/>
</dbReference>
<evidence type="ECO:0000313" key="9">
    <source>
        <dbReference type="EMBL" id="AKK04247.1"/>
    </source>
</evidence>